<dbReference type="GO" id="GO:0001717">
    <property type="term" value="P:conversion of seryl-tRNAsec to selenocys-tRNAsec"/>
    <property type="evidence" value="ECO:0007669"/>
    <property type="project" value="UniProtKB-UniRule"/>
</dbReference>
<dbReference type="UniPathway" id="UPA00906">
    <property type="reaction ID" value="UER00896"/>
</dbReference>
<dbReference type="PANTHER" id="PTHR32328:SF0">
    <property type="entry name" value="L-SERYL-TRNA(SEC) SELENIUM TRANSFERASE"/>
    <property type="match status" value="1"/>
</dbReference>
<accession>A0A6J4J1Z0</accession>
<dbReference type="SUPFAM" id="SSF53383">
    <property type="entry name" value="PLP-dependent transferases"/>
    <property type="match status" value="1"/>
</dbReference>
<evidence type="ECO:0000313" key="10">
    <source>
        <dbReference type="EMBL" id="CAA9268226.1"/>
    </source>
</evidence>
<proteinExistence type="inferred from homology"/>
<evidence type="ECO:0000256" key="3">
    <source>
        <dbReference type="ARBA" id="ARBA00022679"/>
    </source>
</evidence>
<comment type="subcellular location">
    <subcellularLocation>
        <location evidence="8">Cytoplasm</location>
    </subcellularLocation>
</comment>
<comment type="cofactor">
    <cofactor evidence="1 8 9">
        <name>pyridoxal 5'-phosphate</name>
        <dbReference type="ChEBI" id="CHEBI:597326"/>
    </cofactor>
</comment>
<dbReference type="InterPro" id="IPR018319">
    <property type="entry name" value="SelA-like"/>
</dbReference>
<keyword evidence="5 8" id="KW-0648">Protein biosynthesis</keyword>
<dbReference type="Gene3D" id="3.90.1150.180">
    <property type="match status" value="1"/>
</dbReference>
<keyword evidence="2 8" id="KW-0963">Cytoplasm</keyword>
<dbReference type="HAMAP" id="MF_00423">
    <property type="entry name" value="SelA"/>
    <property type="match status" value="1"/>
</dbReference>
<dbReference type="EMBL" id="CADCSZ010000195">
    <property type="protein sequence ID" value="CAA9268226.1"/>
    <property type="molecule type" value="Genomic_DNA"/>
</dbReference>
<dbReference type="InterPro" id="IPR015421">
    <property type="entry name" value="PyrdxlP-dep_Trfase_major"/>
</dbReference>
<name>A0A6J4J1Z0_9ACTN</name>
<evidence type="ECO:0000256" key="2">
    <source>
        <dbReference type="ARBA" id="ARBA00022490"/>
    </source>
</evidence>
<evidence type="ECO:0000256" key="9">
    <source>
        <dbReference type="PIRSR" id="PIRSR618319-50"/>
    </source>
</evidence>
<organism evidence="10">
    <name type="scientific">uncultured Acidimicrobiales bacterium</name>
    <dbReference type="NCBI Taxonomy" id="310071"/>
    <lineage>
        <taxon>Bacteria</taxon>
        <taxon>Bacillati</taxon>
        <taxon>Actinomycetota</taxon>
        <taxon>Acidimicrobiia</taxon>
        <taxon>Acidimicrobiales</taxon>
        <taxon>environmental samples</taxon>
    </lineage>
</organism>
<comment type="function">
    <text evidence="8">Converts seryl-tRNA(Sec) to selenocysteinyl-tRNA(Sec) required for selenoprotein biosynthesis.</text>
</comment>
<keyword evidence="3 8" id="KW-0808">Transferase</keyword>
<evidence type="ECO:0000256" key="8">
    <source>
        <dbReference type="HAMAP-Rule" id="MF_00423"/>
    </source>
</evidence>
<evidence type="ECO:0000256" key="6">
    <source>
        <dbReference type="ARBA" id="ARBA00023266"/>
    </source>
</evidence>
<dbReference type="InterPro" id="IPR004534">
    <property type="entry name" value="SelA_trans"/>
</dbReference>
<sequence length="433" mass="44231">MERHPPSVDRLARSLAPSGLPHTLCVEVARAAIAGEDWEAAPAMADQLSAALLGPVVNATGVLLHTNLGRAPLVSGPTPAVSGGSGWAGPARYQNLEIDVSTGRRGSRQGAGRPADLLRRLTGAEAALVVGNGAAAILLALAATAAGQRVSVGRGQLVEIGGGFRVPEVVAQSGCQLVEVGTTNRTRALDHAVAASDTILHVHPSNYRIVGFTEQPTIAELAALGRPVVADIGSGLLDASCPWLADPPPTWLAGEPAVRQALDEGAALVTFSCDKLLGGPQGGVIAGRRDMVEACANHPLARAMRPGGLVLQALSEVLLAYLRRDVATAVPFWRMALTSVEELRTRATGLGVGQVVDTVAVPGGGSVPGQEVPSAGVAVDGDVAAELRRHDPPVVARVEAGRTVCDLRTVDPADDEVVKAALASSTSHAAGRA</sequence>
<keyword evidence="6 8" id="KW-0711">Selenium</keyword>
<dbReference type="GO" id="GO:0004125">
    <property type="term" value="F:L-seryl-tRNA(Sec) selenium transferase activity"/>
    <property type="evidence" value="ECO:0007669"/>
    <property type="project" value="UniProtKB-UniRule"/>
</dbReference>
<dbReference type="EC" id="2.9.1.1" evidence="8"/>
<evidence type="ECO:0000256" key="5">
    <source>
        <dbReference type="ARBA" id="ARBA00022917"/>
    </source>
</evidence>
<dbReference type="Gene3D" id="3.40.640.10">
    <property type="entry name" value="Type I PLP-dependent aspartate aminotransferase-like (Major domain)"/>
    <property type="match status" value="1"/>
</dbReference>
<dbReference type="NCBIfam" id="TIGR00474">
    <property type="entry name" value="selA"/>
    <property type="match status" value="1"/>
</dbReference>
<comment type="catalytic activity">
    <reaction evidence="8">
        <text>L-seryl-tRNA(Sec) + selenophosphate + H(+) = L-selenocysteinyl-tRNA(Sec) + phosphate</text>
        <dbReference type="Rhea" id="RHEA:22728"/>
        <dbReference type="Rhea" id="RHEA-COMP:9742"/>
        <dbReference type="Rhea" id="RHEA-COMP:9743"/>
        <dbReference type="ChEBI" id="CHEBI:15378"/>
        <dbReference type="ChEBI" id="CHEBI:16144"/>
        <dbReference type="ChEBI" id="CHEBI:43474"/>
        <dbReference type="ChEBI" id="CHEBI:78533"/>
        <dbReference type="ChEBI" id="CHEBI:78573"/>
        <dbReference type="EC" id="2.9.1.1"/>
    </reaction>
</comment>
<dbReference type="Pfam" id="PF03841">
    <property type="entry name" value="SelA"/>
    <property type="match status" value="1"/>
</dbReference>
<keyword evidence="4 8" id="KW-0663">Pyridoxal phosphate</keyword>
<gene>
    <name evidence="8" type="primary">selA</name>
    <name evidence="10" type="ORF">AVDCRST_MAG76-3208</name>
</gene>
<dbReference type="PANTHER" id="PTHR32328">
    <property type="entry name" value="L-SERYL-TRNA(SEC) SELENIUM TRANSFERASE"/>
    <property type="match status" value="1"/>
</dbReference>
<protein>
    <recommendedName>
        <fullName evidence="8">L-seryl-tRNA(Sec) selenium transferase</fullName>
        <ecNumber evidence="8">2.9.1.1</ecNumber>
    </recommendedName>
    <alternativeName>
        <fullName evidence="8">Selenocysteine synthase</fullName>
        <shortName evidence="8">Sec synthase</shortName>
    </alternativeName>
    <alternativeName>
        <fullName evidence="8">Selenocysteinyl-tRNA(Sec) synthase</fullName>
    </alternativeName>
</protein>
<comment type="pathway">
    <text evidence="8">Aminoacyl-tRNA biosynthesis; selenocysteinyl-tRNA(Sec) biosynthesis; selenocysteinyl-tRNA(Sec) from L-seryl-tRNA(Sec) (bacterial route): step 1/1.</text>
</comment>
<evidence type="ECO:0000256" key="7">
    <source>
        <dbReference type="ARBA" id="ARBA00044507"/>
    </source>
</evidence>
<dbReference type="GO" id="GO:0001514">
    <property type="term" value="P:selenocysteine incorporation"/>
    <property type="evidence" value="ECO:0007669"/>
    <property type="project" value="UniProtKB-UniRule"/>
</dbReference>
<dbReference type="GO" id="GO:0005737">
    <property type="term" value="C:cytoplasm"/>
    <property type="evidence" value="ECO:0007669"/>
    <property type="project" value="UniProtKB-SubCell"/>
</dbReference>
<evidence type="ECO:0000256" key="4">
    <source>
        <dbReference type="ARBA" id="ARBA00022898"/>
    </source>
</evidence>
<comment type="similarity">
    <text evidence="7 8">Belongs to the SelA family.</text>
</comment>
<feature type="modified residue" description="N6-(pyridoxal phosphate)lysine" evidence="8 9">
    <location>
        <position position="275"/>
    </location>
</feature>
<dbReference type="AlphaFoldDB" id="A0A6J4J1Z0"/>
<dbReference type="InterPro" id="IPR015424">
    <property type="entry name" value="PyrdxlP-dep_Trfase"/>
</dbReference>
<evidence type="ECO:0000256" key="1">
    <source>
        <dbReference type="ARBA" id="ARBA00001933"/>
    </source>
</evidence>
<reference evidence="10" key="1">
    <citation type="submission" date="2020-02" db="EMBL/GenBank/DDBJ databases">
        <authorList>
            <person name="Meier V. D."/>
        </authorList>
    </citation>
    <scope>NUCLEOTIDE SEQUENCE</scope>
    <source>
        <strain evidence="10">AVDCRST_MAG76</strain>
    </source>
</reference>